<organism evidence="1 2">
    <name type="scientific">Paraburkholderia antibiotica</name>
    <dbReference type="NCBI Taxonomy" id="2728839"/>
    <lineage>
        <taxon>Bacteria</taxon>
        <taxon>Pseudomonadati</taxon>
        <taxon>Pseudomonadota</taxon>
        <taxon>Betaproteobacteria</taxon>
        <taxon>Burkholderiales</taxon>
        <taxon>Burkholderiaceae</taxon>
        <taxon>Paraburkholderia</taxon>
    </lineage>
</organism>
<dbReference type="AlphaFoldDB" id="A0A7X9X288"/>
<gene>
    <name evidence="1" type="ORF">HHL14_02550</name>
</gene>
<dbReference type="RefSeq" id="WP_169495991.1">
    <property type="nucleotide sequence ID" value="NZ_JABBFZ010000001.1"/>
</dbReference>
<evidence type="ECO:0000313" key="2">
    <source>
        <dbReference type="Proteomes" id="UP000583127"/>
    </source>
</evidence>
<protein>
    <submittedName>
        <fullName evidence="1">Uncharacterized protein</fullName>
    </submittedName>
</protein>
<reference evidence="1 2" key="1">
    <citation type="submission" date="2020-04" db="EMBL/GenBank/DDBJ databases">
        <title>Paraburkholderia sp. G-4-1-8 isolated from soil.</title>
        <authorList>
            <person name="Dahal R.H."/>
        </authorList>
    </citation>
    <scope>NUCLEOTIDE SEQUENCE [LARGE SCALE GENOMIC DNA]</scope>
    <source>
        <strain evidence="1 2">G-4-1-8</strain>
    </source>
</reference>
<dbReference type="EMBL" id="JABBFZ010000001">
    <property type="protein sequence ID" value="NML29712.1"/>
    <property type="molecule type" value="Genomic_DNA"/>
</dbReference>
<proteinExistence type="predicted"/>
<evidence type="ECO:0000313" key="1">
    <source>
        <dbReference type="EMBL" id="NML29712.1"/>
    </source>
</evidence>
<name>A0A7X9X288_9BURK</name>
<sequence>MSDLTPDINEVMAQLDAVRVALAADQSPFSKKYWEAPSPATVGSKSQDEIFRAVGAALSAWESAESALVTLYLILCECESGSYVAVRRTFGSIVSGGARREAIKAAAEIYFGHHWKAKAGKRLRSLIDAFGEASRRRDEIAHGQAYSFTVNSRSYGNFLFASEYIANRNHPYPQANAEDPFSGTTAKYHYRAEDVLVFASKFSALRDAVWQYTFSIKKIAGTPGEVLVGMFDAQLNPKPLG</sequence>
<dbReference type="Proteomes" id="UP000583127">
    <property type="component" value="Unassembled WGS sequence"/>
</dbReference>
<keyword evidence="2" id="KW-1185">Reference proteome</keyword>
<accession>A0A7X9X288</accession>
<comment type="caution">
    <text evidence="1">The sequence shown here is derived from an EMBL/GenBank/DDBJ whole genome shotgun (WGS) entry which is preliminary data.</text>
</comment>